<dbReference type="OrthoDB" id="5290530at2"/>
<dbReference type="EMBL" id="LUKJ01000002">
    <property type="protein sequence ID" value="KZN20834.1"/>
    <property type="molecule type" value="Genomic_DNA"/>
</dbReference>
<dbReference type="PANTHER" id="PTHR38103">
    <property type="entry name" value="RECOMBINATION-ASSOCIATED PROTEIN RDGC"/>
    <property type="match status" value="1"/>
</dbReference>
<dbReference type="GO" id="GO:0003690">
    <property type="term" value="F:double-stranded DNA binding"/>
    <property type="evidence" value="ECO:0007669"/>
    <property type="project" value="TreeGrafter"/>
</dbReference>
<proteinExistence type="inferred from homology"/>
<protein>
    <recommendedName>
        <fullName evidence="3">Recombination-associated protein RdgC</fullName>
    </recommendedName>
</protein>
<reference evidence="7" key="1">
    <citation type="submission" date="2016-03" db="EMBL/GenBank/DDBJ databases">
        <authorList>
            <person name="Ray J."/>
            <person name="Price M."/>
            <person name="Deutschbauer A."/>
        </authorList>
    </citation>
    <scope>NUCLEOTIDE SEQUENCE [LARGE SCALE GENOMIC DNA]</scope>
    <source>
        <strain evidence="7">FW300-N1B4</strain>
    </source>
</reference>
<dbReference type="GO" id="GO:0006310">
    <property type="term" value="P:DNA recombination"/>
    <property type="evidence" value="ECO:0007669"/>
    <property type="project" value="UniProtKB-KW"/>
</dbReference>
<dbReference type="RefSeq" id="WP_063340880.1">
    <property type="nucleotide sequence ID" value="NZ_LUKJ01000002.1"/>
</dbReference>
<keyword evidence="4" id="KW-0963">Cytoplasm</keyword>
<comment type="similarity">
    <text evidence="2">Belongs to the RdgC family.</text>
</comment>
<name>A0A166QTI2_PSEFL</name>
<evidence type="ECO:0000256" key="1">
    <source>
        <dbReference type="ARBA" id="ARBA00004453"/>
    </source>
</evidence>
<dbReference type="Proteomes" id="UP000076489">
    <property type="component" value="Unassembled WGS sequence"/>
</dbReference>
<evidence type="ECO:0000256" key="4">
    <source>
        <dbReference type="ARBA" id="ARBA00022490"/>
    </source>
</evidence>
<evidence type="ECO:0000313" key="7">
    <source>
        <dbReference type="Proteomes" id="UP000076489"/>
    </source>
</evidence>
<sequence>MLFKNILTFRVAGDLPFTFEELEKALATKRARPCTAQETSHHGFVAPIGKGDDAPLVHIVNNDSALIRVQVDSLLIPESVVKEAVKTKVTEIEETQSRKVKKREKDQIKDEIIQSYLTRAFPLKSSTYLIIDKATGLIYCNTPTAKRAEDMLSLIREVVGSLPVRPLRTKLEPAISMTEWMKSKKTPDDFFLLGDAQLSDLDSGGGLLRAKKQDLGDDTLLSLIEAGRHATELRIAYKDQLAMSINNDVALKSISYESVFEEKATADGGDDADSLFNSNLSLMILTLREMMPKLLTHLGGEDLPASAA</sequence>
<dbReference type="GO" id="GO:0043590">
    <property type="term" value="C:bacterial nucleoid"/>
    <property type="evidence" value="ECO:0007669"/>
    <property type="project" value="TreeGrafter"/>
</dbReference>
<accession>A0A166QTI2</accession>
<evidence type="ECO:0000313" key="6">
    <source>
        <dbReference type="EMBL" id="KZN20834.1"/>
    </source>
</evidence>
<dbReference type="InterPro" id="IPR007476">
    <property type="entry name" value="RdgC"/>
</dbReference>
<evidence type="ECO:0000256" key="5">
    <source>
        <dbReference type="ARBA" id="ARBA00023172"/>
    </source>
</evidence>
<keyword evidence="5" id="KW-0233">DNA recombination</keyword>
<dbReference type="NCBIfam" id="NF001464">
    <property type="entry name" value="PRK00321.1-5"/>
    <property type="match status" value="1"/>
</dbReference>
<gene>
    <name evidence="6" type="ORF">A1D17_04640</name>
</gene>
<dbReference type="AlphaFoldDB" id="A0A166QTI2"/>
<comment type="subcellular location">
    <subcellularLocation>
        <location evidence="1">Cytoplasm</location>
        <location evidence="1">Nucleoid</location>
    </subcellularLocation>
</comment>
<evidence type="ECO:0000256" key="2">
    <source>
        <dbReference type="ARBA" id="ARBA00008657"/>
    </source>
</evidence>
<dbReference type="Pfam" id="PF04381">
    <property type="entry name" value="RdgC"/>
    <property type="match status" value="1"/>
</dbReference>
<dbReference type="GO" id="GO:0000018">
    <property type="term" value="P:regulation of DNA recombination"/>
    <property type="evidence" value="ECO:0007669"/>
    <property type="project" value="TreeGrafter"/>
</dbReference>
<dbReference type="PANTHER" id="PTHR38103:SF1">
    <property type="entry name" value="RECOMBINATION-ASSOCIATED PROTEIN RDGC"/>
    <property type="match status" value="1"/>
</dbReference>
<organism evidence="6 7">
    <name type="scientific">Pseudomonas fluorescens</name>
    <dbReference type="NCBI Taxonomy" id="294"/>
    <lineage>
        <taxon>Bacteria</taxon>
        <taxon>Pseudomonadati</taxon>
        <taxon>Pseudomonadota</taxon>
        <taxon>Gammaproteobacteria</taxon>
        <taxon>Pseudomonadales</taxon>
        <taxon>Pseudomonadaceae</taxon>
        <taxon>Pseudomonas</taxon>
    </lineage>
</organism>
<reference evidence="6 7" key="2">
    <citation type="journal article" date="2018" name="Nature">
        <title>Mutant phenotypes for thousands of bacterial genes of unknown function.</title>
        <authorList>
            <person name="Price M.N."/>
            <person name="Wetmore K.M."/>
            <person name="Waters R.J."/>
            <person name="Callaghan M."/>
            <person name="Ray J."/>
            <person name="Liu H."/>
            <person name="Kuehl J.V."/>
            <person name="Melnyk R.A."/>
            <person name="Lamson J.S."/>
            <person name="Suh Y."/>
            <person name="Carlson H.K."/>
            <person name="Esquivel Z."/>
            <person name="Sadeeshkumar H."/>
            <person name="Chakraborty R."/>
            <person name="Zane G.M."/>
            <person name="Rubin B.E."/>
            <person name="Wall J.D."/>
            <person name="Visel A."/>
            <person name="Bristow J."/>
            <person name="Blow M.J."/>
            <person name="Arkin A.P."/>
            <person name="Deutschbauer A.M."/>
        </authorList>
    </citation>
    <scope>NUCLEOTIDE SEQUENCE [LARGE SCALE GENOMIC DNA]</scope>
    <source>
        <strain evidence="6 7">FW300-N1B4</strain>
    </source>
</reference>
<comment type="caution">
    <text evidence="6">The sequence shown here is derived from an EMBL/GenBank/DDBJ whole genome shotgun (WGS) entry which is preliminary data.</text>
</comment>
<evidence type="ECO:0000256" key="3">
    <source>
        <dbReference type="ARBA" id="ARBA00022296"/>
    </source>
</evidence>